<keyword evidence="4" id="KW-0460">Magnesium</keyword>
<evidence type="ECO:0000256" key="2">
    <source>
        <dbReference type="ARBA" id="ARBA00022723"/>
    </source>
</evidence>
<protein>
    <submittedName>
        <fullName evidence="5">Myo-inositol-1(Or 4)-monophosphatase</fullName>
    </submittedName>
</protein>
<gene>
    <name evidence="5" type="ORF">Ga0609869_001429</name>
</gene>
<evidence type="ECO:0000256" key="4">
    <source>
        <dbReference type="ARBA" id="ARBA00022842"/>
    </source>
</evidence>
<dbReference type="Pfam" id="PF00459">
    <property type="entry name" value="Inositol_P"/>
    <property type="match status" value="1"/>
</dbReference>
<dbReference type="SUPFAM" id="SSF56655">
    <property type="entry name" value="Carbohydrate phosphatase"/>
    <property type="match status" value="1"/>
</dbReference>
<dbReference type="Proteomes" id="UP001560019">
    <property type="component" value="Unassembled WGS sequence"/>
</dbReference>
<dbReference type="Gene3D" id="3.30.540.10">
    <property type="entry name" value="Fructose-1,6-Bisphosphatase, subunit A, domain 1"/>
    <property type="match status" value="1"/>
</dbReference>
<keyword evidence="2" id="KW-0479">Metal-binding</keyword>
<dbReference type="EMBL" id="JBEHHI010000001">
    <property type="protein sequence ID" value="MEX5728076.1"/>
    <property type="molecule type" value="Genomic_DNA"/>
</dbReference>
<dbReference type="PANTHER" id="PTHR20854:SF4">
    <property type="entry name" value="INOSITOL-1-MONOPHOSPHATASE-RELATED"/>
    <property type="match status" value="1"/>
</dbReference>
<accession>A0ABV3XRW8</accession>
<evidence type="ECO:0000256" key="3">
    <source>
        <dbReference type="ARBA" id="ARBA00022801"/>
    </source>
</evidence>
<sequence length="257" mass="27788">MPASDLDLLAEAAQAAGEIAARHWRRSPYVWDKPGHQGPVSEADLEIDAMLRARLLAARPGYGWLSEETEDSAGRLDDEHVFIVDPLDGTRAFLNGERGFAHALAVARAGRVIAAVVYLPMEKRLYSARKGAGASLNGTPIRATGREDLEGARVLTAGPALAEEHWQGPPPVLKRSLRASLAYRMCLVAEGRYDAMLTLRDSWDWDTAAGTLIAKEAGARVSDRRGRALEFNTPHPVSQGVVVAGPALHDALMQRLA</sequence>
<keyword evidence="3" id="KW-0378">Hydrolase</keyword>
<dbReference type="PROSITE" id="PS00630">
    <property type="entry name" value="IMP_2"/>
    <property type="match status" value="1"/>
</dbReference>
<dbReference type="PROSITE" id="PS00629">
    <property type="entry name" value="IMP_1"/>
    <property type="match status" value="1"/>
</dbReference>
<proteinExistence type="inferred from homology"/>
<dbReference type="InterPro" id="IPR020550">
    <property type="entry name" value="Inositol_monophosphatase_CS"/>
</dbReference>
<dbReference type="RefSeq" id="WP_125408436.1">
    <property type="nucleotide sequence ID" value="NZ_JBEHHI010000001.1"/>
</dbReference>
<dbReference type="CDD" id="cd01638">
    <property type="entry name" value="CysQ"/>
    <property type="match status" value="1"/>
</dbReference>
<dbReference type="InterPro" id="IPR020583">
    <property type="entry name" value="Inositol_monoP_metal-BS"/>
</dbReference>
<comment type="caution">
    <text evidence="5">The sequence shown here is derived from an EMBL/GenBank/DDBJ whole genome shotgun (WGS) entry which is preliminary data.</text>
</comment>
<name>A0ABV3XRW8_9RHOB</name>
<organism evidence="5 6">
    <name type="scientific">Rhodovulum iodosum</name>
    <dbReference type="NCBI Taxonomy" id="68291"/>
    <lineage>
        <taxon>Bacteria</taxon>
        <taxon>Pseudomonadati</taxon>
        <taxon>Pseudomonadota</taxon>
        <taxon>Alphaproteobacteria</taxon>
        <taxon>Rhodobacterales</taxon>
        <taxon>Paracoccaceae</taxon>
        <taxon>Rhodovulum</taxon>
    </lineage>
</organism>
<evidence type="ECO:0000313" key="6">
    <source>
        <dbReference type="Proteomes" id="UP001560019"/>
    </source>
</evidence>
<dbReference type="InterPro" id="IPR000760">
    <property type="entry name" value="Inositol_monophosphatase-like"/>
</dbReference>
<comment type="similarity">
    <text evidence="1">Belongs to the inositol monophosphatase superfamily.</text>
</comment>
<keyword evidence="6" id="KW-1185">Reference proteome</keyword>
<evidence type="ECO:0000256" key="1">
    <source>
        <dbReference type="ARBA" id="ARBA00009759"/>
    </source>
</evidence>
<evidence type="ECO:0000313" key="5">
    <source>
        <dbReference type="EMBL" id="MEX5728076.1"/>
    </source>
</evidence>
<dbReference type="Gene3D" id="3.40.190.80">
    <property type="match status" value="1"/>
</dbReference>
<dbReference type="PANTHER" id="PTHR20854">
    <property type="entry name" value="INOSITOL MONOPHOSPHATASE"/>
    <property type="match status" value="1"/>
</dbReference>
<reference evidence="5 6" key="1">
    <citation type="submission" date="2024-06" db="EMBL/GenBank/DDBJ databases">
        <title>Genome of Rhodovulum iodosum, a marine photoferrotroph.</title>
        <authorList>
            <person name="Bianchini G."/>
            <person name="Nikeleit V."/>
            <person name="Kappler A."/>
            <person name="Bryce C."/>
            <person name="Sanchez-Baracaldo P."/>
        </authorList>
    </citation>
    <scope>NUCLEOTIDE SEQUENCE [LARGE SCALE GENOMIC DNA]</scope>
    <source>
        <strain evidence="5 6">UT/N1</strain>
    </source>
</reference>
<dbReference type="PRINTS" id="PR00377">
    <property type="entry name" value="IMPHPHTASES"/>
</dbReference>